<reference evidence="1" key="1">
    <citation type="submission" date="2014-05" db="EMBL/GenBank/DDBJ databases">
        <title>The transcriptome of the halophilic microalga Tetraselmis sp. GSL018 isolated from the Great Salt Lake, Utah.</title>
        <authorList>
            <person name="Jinkerson R.E."/>
            <person name="D'Adamo S."/>
            <person name="Posewitz M.C."/>
        </authorList>
    </citation>
    <scope>NUCLEOTIDE SEQUENCE</scope>
    <source>
        <strain evidence="1">GSL018</strain>
    </source>
</reference>
<name>A0A061RWD5_9CHLO</name>
<gene>
    <name evidence="1" type="ORF">TSPGSL018_24748</name>
</gene>
<protein>
    <submittedName>
        <fullName evidence="1">Uncharacterized protein</fullName>
    </submittedName>
</protein>
<sequence>MSVFVAVSGLIKTVYQLVNSLCLRKDGDAGGRQYLHPITAPPRGSAFPCPCLPADSLPSQISKAEHVTWSPQNCTGLLQSTYSIDAR</sequence>
<feature type="non-terminal residue" evidence="1">
    <location>
        <position position="87"/>
    </location>
</feature>
<evidence type="ECO:0000313" key="1">
    <source>
        <dbReference type="EMBL" id="JAC74886.1"/>
    </source>
</evidence>
<organism evidence="1">
    <name type="scientific">Tetraselmis sp. GSL018</name>
    <dbReference type="NCBI Taxonomy" id="582737"/>
    <lineage>
        <taxon>Eukaryota</taxon>
        <taxon>Viridiplantae</taxon>
        <taxon>Chlorophyta</taxon>
        <taxon>core chlorophytes</taxon>
        <taxon>Chlorodendrophyceae</taxon>
        <taxon>Chlorodendrales</taxon>
        <taxon>Chlorodendraceae</taxon>
        <taxon>Tetraselmis</taxon>
    </lineage>
</organism>
<dbReference type="AlphaFoldDB" id="A0A061RWD5"/>
<proteinExistence type="predicted"/>
<dbReference type="EMBL" id="GBEZ01010837">
    <property type="protein sequence ID" value="JAC74886.1"/>
    <property type="molecule type" value="Transcribed_RNA"/>
</dbReference>
<accession>A0A061RWD5</accession>